<protein>
    <recommendedName>
        <fullName evidence="4">ATLF-like domain-containing protein</fullName>
    </recommendedName>
</protein>
<dbReference type="Proteomes" id="UP001651880">
    <property type="component" value="Unassembled WGS sequence"/>
</dbReference>
<dbReference type="InterPro" id="IPR014781">
    <property type="entry name" value="Anthrax_toxin_lethal/edema_N/C"/>
</dbReference>
<gene>
    <name evidence="5" type="ORF">LJD61_19675</name>
</gene>
<dbReference type="InterPro" id="IPR013783">
    <property type="entry name" value="Ig-like_fold"/>
</dbReference>
<dbReference type="SUPFAM" id="SSF55486">
    <property type="entry name" value="Metalloproteases ('zincins'), catalytic domain"/>
    <property type="match status" value="1"/>
</dbReference>
<evidence type="ECO:0000313" key="6">
    <source>
        <dbReference type="Proteomes" id="UP001651880"/>
    </source>
</evidence>
<feature type="domain" description="ATLF-like" evidence="4">
    <location>
        <begin position="38"/>
        <end position="226"/>
    </location>
</feature>
<name>A0ABT1NKP1_9FIRM</name>
<dbReference type="CDD" id="cd20183">
    <property type="entry name" value="M34_PPEP"/>
    <property type="match status" value="1"/>
</dbReference>
<evidence type="ECO:0000256" key="1">
    <source>
        <dbReference type="ARBA" id="ARBA00004613"/>
    </source>
</evidence>
<dbReference type="EMBL" id="JAJEKE010000029">
    <property type="protein sequence ID" value="MCQ1531742.1"/>
    <property type="molecule type" value="Genomic_DNA"/>
</dbReference>
<keyword evidence="3" id="KW-0732">Signal</keyword>
<evidence type="ECO:0000256" key="3">
    <source>
        <dbReference type="SAM" id="SignalP"/>
    </source>
</evidence>
<dbReference type="Gene3D" id="2.60.40.10">
    <property type="entry name" value="Immunoglobulins"/>
    <property type="match status" value="1"/>
</dbReference>
<sequence>MKSKKTFLSYMLLIAIQCMAPLGLFDAPLSPPEYRSEFISLNRIFVNLPNEEYDVEKANSIIDRISVFPPKLIDRLIAKNEKMKLINGRLTDEPEYEYLKGKTPRGWEDTGCTWDDVPGIGGNPIVVRIESCGGRDKSHSSVCLELHEVAHRINAIESTRISDGYDFKKLWKAEAPILFENNQYFIDHCNEYFAECYSMYLFDEDTKAALKKNAPLTYEFFSQDFFNALPKPDLSVYRFGGTKICGGIYKNKIYDSYSDIVTDAYFKSSDHLYIAFAATNYGQSTDKPLRLSLWVDGKQIFFTYKGPIKSGQICRFWNISIGKFSPGVHSIIYEVDSNYGVSETDENNNWTEYKIEVE</sequence>
<keyword evidence="6" id="KW-1185">Reference proteome</keyword>
<evidence type="ECO:0000313" key="5">
    <source>
        <dbReference type="EMBL" id="MCQ1531742.1"/>
    </source>
</evidence>
<accession>A0ABT1NKP1</accession>
<dbReference type="InterPro" id="IPR024079">
    <property type="entry name" value="MetalloPept_cat_dom_sf"/>
</dbReference>
<organism evidence="5 6">
    <name type="scientific">Lutispora saccharofermentans</name>
    <dbReference type="NCBI Taxonomy" id="3024236"/>
    <lineage>
        <taxon>Bacteria</taxon>
        <taxon>Bacillati</taxon>
        <taxon>Bacillota</taxon>
        <taxon>Clostridia</taxon>
        <taxon>Lutisporales</taxon>
        <taxon>Lutisporaceae</taxon>
        <taxon>Lutispora</taxon>
    </lineage>
</organism>
<feature type="chain" id="PRO_5045803126" description="ATLF-like domain-containing protein" evidence="3">
    <location>
        <begin position="21"/>
        <end position="358"/>
    </location>
</feature>
<keyword evidence="2" id="KW-0964">Secreted</keyword>
<dbReference type="Pfam" id="PF07737">
    <property type="entry name" value="ATLF"/>
    <property type="match status" value="1"/>
</dbReference>
<evidence type="ECO:0000256" key="2">
    <source>
        <dbReference type="ARBA" id="ARBA00022525"/>
    </source>
</evidence>
<feature type="signal peptide" evidence="3">
    <location>
        <begin position="1"/>
        <end position="20"/>
    </location>
</feature>
<reference evidence="5 6" key="1">
    <citation type="submission" date="2021-10" db="EMBL/GenBank/DDBJ databases">
        <title>Lutispora strain m25 sp. nov., a thermophilic, non-spore-forming bacterium isolated from a lab-scale methanogenic bioreactor digesting anaerobic sludge.</title>
        <authorList>
            <person name="El Houari A."/>
            <person name="Mcdonald J."/>
        </authorList>
    </citation>
    <scope>NUCLEOTIDE SEQUENCE [LARGE SCALE GENOMIC DNA]</scope>
    <source>
        <strain evidence="6">m25</strain>
    </source>
</reference>
<dbReference type="RefSeq" id="WP_255229307.1">
    <property type="nucleotide sequence ID" value="NZ_JAJEKE010000029.1"/>
</dbReference>
<dbReference type="PROSITE" id="PS51995">
    <property type="entry name" value="ATLF"/>
    <property type="match status" value="1"/>
</dbReference>
<dbReference type="InterPro" id="IPR047568">
    <property type="entry name" value="ATLF-like_dom"/>
</dbReference>
<comment type="subcellular location">
    <subcellularLocation>
        <location evidence="1">Secreted</location>
    </subcellularLocation>
</comment>
<dbReference type="Gene3D" id="3.40.390.10">
    <property type="entry name" value="Collagenase (Catalytic Domain)"/>
    <property type="match status" value="1"/>
</dbReference>
<comment type="caution">
    <text evidence="5">The sequence shown here is derived from an EMBL/GenBank/DDBJ whole genome shotgun (WGS) entry which is preliminary data.</text>
</comment>
<proteinExistence type="predicted"/>
<evidence type="ECO:0000259" key="4">
    <source>
        <dbReference type="PROSITE" id="PS51995"/>
    </source>
</evidence>